<organism evidence="2 3">
    <name type="scientific">Limimaricola pyoseonensis</name>
    <dbReference type="NCBI Taxonomy" id="521013"/>
    <lineage>
        <taxon>Bacteria</taxon>
        <taxon>Pseudomonadati</taxon>
        <taxon>Pseudomonadota</taxon>
        <taxon>Alphaproteobacteria</taxon>
        <taxon>Rhodobacterales</taxon>
        <taxon>Paracoccaceae</taxon>
        <taxon>Limimaricola</taxon>
    </lineage>
</organism>
<dbReference type="InterPro" id="IPR014500">
    <property type="entry name" value="UCP019307_cupin"/>
</dbReference>
<dbReference type="STRING" id="521013.SAMN04488567_2713"/>
<evidence type="ECO:0000313" key="3">
    <source>
        <dbReference type="Proteomes" id="UP000198922"/>
    </source>
</evidence>
<dbReference type="CDD" id="cd02219">
    <property type="entry name" value="cupin_YjlB-like"/>
    <property type="match status" value="1"/>
</dbReference>
<dbReference type="OrthoDB" id="9791759at2"/>
<dbReference type="AlphaFoldDB" id="A0A1G7G4A2"/>
<dbReference type="Gene3D" id="2.60.120.10">
    <property type="entry name" value="Jelly Rolls"/>
    <property type="match status" value="1"/>
</dbReference>
<keyword evidence="3" id="KW-1185">Reference proteome</keyword>
<dbReference type="EMBL" id="FNAT01000004">
    <property type="protein sequence ID" value="SDE82951.1"/>
    <property type="molecule type" value="Genomic_DNA"/>
</dbReference>
<dbReference type="Proteomes" id="UP000198922">
    <property type="component" value="Unassembled WGS sequence"/>
</dbReference>
<dbReference type="RefSeq" id="WP_090112818.1">
    <property type="nucleotide sequence ID" value="NZ_FNAT01000004.1"/>
</dbReference>
<dbReference type="InterPro" id="IPR014710">
    <property type="entry name" value="RmlC-like_jellyroll"/>
</dbReference>
<dbReference type="InterPro" id="IPR011051">
    <property type="entry name" value="RmlC_Cupin_sf"/>
</dbReference>
<feature type="compositionally biased region" description="Pro residues" evidence="1">
    <location>
        <begin position="158"/>
        <end position="167"/>
    </location>
</feature>
<dbReference type="PANTHER" id="PTHR36448">
    <property type="entry name" value="BLR7373 PROTEIN"/>
    <property type="match status" value="1"/>
</dbReference>
<dbReference type="PIRSF" id="PIRSF019307">
    <property type="entry name" value="UCP019307"/>
    <property type="match status" value="1"/>
</dbReference>
<protein>
    <submittedName>
        <fullName evidence="2">Uncharacterized protein YjlB</fullName>
    </submittedName>
</protein>
<evidence type="ECO:0000313" key="2">
    <source>
        <dbReference type="EMBL" id="SDE82951.1"/>
    </source>
</evidence>
<dbReference type="SUPFAM" id="SSF51182">
    <property type="entry name" value="RmlC-like cupins"/>
    <property type="match status" value="1"/>
</dbReference>
<name>A0A1G7G4A2_9RHOB</name>
<accession>A0A1G7G4A2</accession>
<dbReference type="PANTHER" id="PTHR36448:SF2">
    <property type="entry name" value="CUPIN TYPE-1 DOMAIN-CONTAINING PROTEIN"/>
    <property type="match status" value="1"/>
</dbReference>
<sequence>MTEIRTLSAAANGGIPNHPHWPALLLPGAFAPGEAEALLRAAGWGGIWRWGVYDHHHFHPNAHEALLCVAGAARLQLGGPEGAPVEVSASDALVLPAGFGHRCLSARDGFAVLGAYPPGQAQVETEAADPEAPRRFADRIAAVPRPRSHPLGGGPFPELWPPRATPA</sequence>
<proteinExistence type="predicted"/>
<evidence type="ECO:0000256" key="1">
    <source>
        <dbReference type="SAM" id="MobiDB-lite"/>
    </source>
</evidence>
<feature type="region of interest" description="Disordered" evidence="1">
    <location>
        <begin position="143"/>
        <end position="167"/>
    </location>
</feature>
<reference evidence="3" key="1">
    <citation type="submission" date="2016-10" db="EMBL/GenBank/DDBJ databases">
        <authorList>
            <person name="Varghese N."/>
            <person name="Submissions S."/>
        </authorList>
    </citation>
    <scope>NUCLEOTIDE SEQUENCE [LARGE SCALE GENOMIC DNA]</scope>
    <source>
        <strain evidence="3">DSM 21424</strain>
    </source>
</reference>
<gene>
    <name evidence="2" type="ORF">SAMN04488567_2713</name>
</gene>
<dbReference type="InterPro" id="IPR047121">
    <property type="entry name" value="YjiB-like"/>
</dbReference>